<evidence type="ECO:0000313" key="2">
    <source>
        <dbReference type="EMBL" id="THH38818.1"/>
    </source>
</evidence>
<gene>
    <name evidence="2" type="ORF">E4Z66_04480</name>
</gene>
<dbReference type="Proteomes" id="UP000306602">
    <property type="component" value="Unassembled WGS sequence"/>
</dbReference>
<sequence length="107" mass="11790">MAVSDAQIAHMRDLFDAVGPITTRKMFGGLGIYLDGRIFALLMSDGTLRLKGAGEMAATLDAAGWERWTYTRDSGVSAAMPYWTIPDEVQDDPDELGEWARRALSHL</sequence>
<reference evidence="2 3" key="1">
    <citation type="submission" date="2019-04" db="EMBL/GenBank/DDBJ databases">
        <title>Shimia ponticola sp. nov., isolated from seawater.</title>
        <authorList>
            <person name="Kim Y.-O."/>
            <person name="Yoon J.-H."/>
        </authorList>
    </citation>
    <scope>NUCLEOTIDE SEQUENCE [LARGE SCALE GENOMIC DNA]</scope>
    <source>
        <strain evidence="2 3">MYP11</strain>
    </source>
</reference>
<dbReference type="InterPro" id="IPR007076">
    <property type="entry name" value="TfoX_N"/>
</dbReference>
<protein>
    <submittedName>
        <fullName evidence="2">TfoX family protein</fullName>
    </submittedName>
</protein>
<accession>A0A4S4NKJ3</accession>
<dbReference type="AlphaFoldDB" id="A0A4S4NKJ3"/>
<feature type="domain" description="TfoX N-terminal" evidence="1">
    <location>
        <begin position="13"/>
        <end position="106"/>
    </location>
</feature>
<dbReference type="OrthoDB" id="1524907at2"/>
<keyword evidence="3" id="KW-1185">Reference proteome</keyword>
<name>A0A4S4NKJ3_9RHOB</name>
<dbReference type="EMBL" id="SRKY01000001">
    <property type="protein sequence ID" value="THH38818.1"/>
    <property type="molecule type" value="Genomic_DNA"/>
</dbReference>
<evidence type="ECO:0000259" key="1">
    <source>
        <dbReference type="Pfam" id="PF04993"/>
    </source>
</evidence>
<evidence type="ECO:0000313" key="3">
    <source>
        <dbReference type="Proteomes" id="UP000306602"/>
    </source>
</evidence>
<dbReference type="PANTHER" id="PTHR36121">
    <property type="entry name" value="PROTEIN SXY"/>
    <property type="match status" value="1"/>
</dbReference>
<dbReference type="Gene3D" id="3.30.1460.30">
    <property type="entry name" value="YgaC/TfoX-N like chaperone"/>
    <property type="match status" value="1"/>
</dbReference>
<organism evidence="2 3">
    <name type="scientific">Aliishimia ponticola</name>
    <dbReference type="NCBI Taxonomy" id="2499833"/>
    <lineage>
        <taxon>Bacteria</taxon>
        <taxon>Pseudomonadati</taxon>
        <taxon>Pseudomonadota</taxon>
        <taxon>Alphaproteobacteria</taxon>
        <taxon>Rhodobacterales</taxon>
        <taxon>Paracoccaceae</taxon>
        <taxon>Aliishimia</taxon>
    </lineage>
</organism>
<dbReference type="Pfam" id="PF04993">
    <property type="entry name" value="TfoX_N"/>
    <property type="match status" value="1"/>
</dbReference>
<dbReference type="RefSeq" id="WP_136461738.1">
    <property type="nucleotide sequence ID" value="NZ_SRKY01000001.1"/>
</dbReference>
<dbReference type="InterPro" id="IPR047525">
    <property type="entry name" value="TfoX-like"/>
</dbReference>
<proteinExistence type="predicted"/>
<comment type="caution">
    <text evidence="2">The sequence shown here is derived from an EMBL/GenBank/DDBJ whole genome shotgun (WGS) entry which is preliminary data.</text>
</comment>
<dbReference type="PANTHER" id="PTHR36121:SF1">
    <property type="entry name" value="PROTEIN SXY"/>
    <property type="match status" value="1"/>
</dbReference>
<dbReference type="SUPFAM" id="SSF159894">
    <property type="entry name" value="YgaC/TfoX-N like"/>
    <property type="match status" value="1"/>
</dbReference>